<keyword evidence="1" id="KW-0732">Signal</keyword>
<keyword evidence="3" id="KW-0378">Hydrolase</keyword>
<keyword evidence="4" id="KW-1185">Reference proteome</keyword>
<dbReference type="SUPFAM" id="SSF51556">
    <property type="entry name" value="Metallo-dependent hydrolases"/>
    <property type="match status" value="1"/>
</dbReference>
<dbReference type="Gene3D" id="3.30.110.90">
    <property type="entry name" value="Amidohydrolase"/>
    <property type="match status" value="1"/>
</dbReference>
<feature type="signal peptide" evidence="1">
    <location>
        <begin position="1"/>
        <end position="17"/>
    </location>
</feature>
<dbReference type="InterPro" id="IPR011059">
    <property type="entry name" value="Metal-dep_hydrolase_composite"/>
</dbReference>
<organism evidence="3 4">
    <name type="scientific">Glycocaulis alkaliphilus</name>
    <dbReference type="NCBI Taxonomy" id="1434191"/>
    <lineage>
        <taxon>Bacteria</taxon>
        <taxon>Pseudomonadati</taxon>
        <taxon>Pseudomonadota</taxon>
        <taxon>Alphaproteobacteria</taxon>
        <taxon>Maricaulales</taxon>
        <taxon>Maricaulaceae</taxon>
        <taxon>Glycocaulis</taxon>
    </lineage>
</organism>
<dbReference type="EMBL" id="CP018911">
    <property type="protein sequence ID" value="AZU04694.1"/>
    <property type="molecule type" value="Genomic_DNA"/>
</dbReference>
<dbReference type="InterPro" id="IPR032466">
    <property type="entry name" value="Metal_Hydrolase"/>
</dbReference>
<dbReference type="KEGG" id="gak:X907_2173"/>
<evidence type="ECO:0000313" key="4">
    <source>
        <dbReference type="Proteomes" id="UP000286954"/>
    </source>
</evidence>
<dbReference type="Gene3D" id="2.30.40.10">
    <property type="entry name" value="Urease, subunit C, domain 1"/>
    <property type="match status" value="1"/>
</dbReference>
<evidence type="ECO:0000313" key="3">
    <source>
        <dbReference type="EMBL" id="AZU04694.1"/>
    </source>
</evidence>
<protein>
    <submittedName>
        <fullName evidence="3">Amidohydrolase</fullName>
    </submittedName>
</protein>
<accession>A0A3T0EBJ0</accession>
<dbReference type="InterPro" id="IPR051781">
    <property type="entry name" value="Metallo-dep_Hydrolase"/>
</dbReference>
<dbReference type="Proteomes" id="UP000286954">
    <property type="component" value="Chromosome"/>
</dbReference>
<name>A0A3T0EBJ0_9PROT</name>
<evidence type="ECO:0000256" key="1">
    <source>
        <dbReference type="SAM" id="SignalP"/>
    </source>
</evidence>
<feature type="chain" id="PRO_5019154097" evidence="1">
    <location>
        <begin position="18"/>
        <end position="675"/>
    </location>
</feature>
<dbReference type="Gene3D" id="3.40.50.10910">
    <property type="entry name" value="Amidohydrolase"/>
    <property type="match status" value="1"/>
</dbReference>
<dbReference type="PANTHER" id="PTHR43135:SF3">
    <property type="entry name" value="ALPHA-D-RIBOSE 1-METHYLPHOSPHONATE 5-TRIPHOSPHATE DIPHOSPHATASE"/>
    <property type="match status" value="1"/>
</dbReference>
<dbReference type="InterPro" id="IPR006680">
    <property type="entry name" value="Amidohydro-rel"/>
</dbReference>
<feature type="domain" description="Amidohydrolase-related" evidence="2">
    <location>
        <begin position="550"/>
        <end position="631"/>
    </location>
</feature>
<dbReference type="AlphaFoldDB" id="A0A3T0EBJ0"/>
<dbReference type="Pfam" id="PF01979">
    <property type="entry name" value="Amidohydro_1"/>
    <property type="match status" value="1"/>
</dbReference>
<dbReference type="SUPFAM" id="SSF51338">
    <property type="entry name" value="Composite domain of metallo-dependent hydrolases"/>
    <property type="match status" value="1"/>
</dbReference>
<dbReference type="Gene3D" id="1.20.58.520">
    <property type="entry name" value="Amidohydrolase"/>
    <property type="match status" value="1"/>
</dbReference>
<sequence>MLISVLLVVAGYAGAMADETEWTDRYVILSGDEQTGYLHVREENGAAQLEYFVDNNGRGPKNSQHIVFNPDGIPVSWTITGESTFGDPVNEFMRWEDGMFEWRSQADSGHIEAATPPLYVANDSSPWSLGIYTRVLMNLAERSLDVIPGGTLSAEPVETITVAGQDMTIWQIGGLDMAPSHIVLDRNGRFIGTAGGGIIHEDFRDAREELLRVGQELSQARLDNLHTGLAHTFDGPLRIRNAHVFDPHTAGITGPHAVTVFDGVITLIEPEAGAPDREGEYVIDAAGGYLVPGLHDMHVHMNAQNGLFHLAAGVTSVRDQGNNPERLHQLMRQIDSGEMPGPRIVPNGMLEGRSPFSVRNGLLAGSLDEALEIVRWYAERGYFQIKIYNSIHPDWVQPIIDESRRLGIGVSGHVPAFVTPDQAIGGGYDDIAHINQLMLGWVLNEGEDTRTPLRLTAMARAADLDLGSDRVQRTVSAMRENAVALDTTAMVLELLMLSRAGEYPDNVRGHVEHMPVGYQRRRRVAHVTINTPEDDQRYRAAFQTLLDTLAMLHGEGIQLLPGTDAGTGFPLHRELELYVQAGIPAGETLALATLRAEEFLGRDQYLGSIERGKLADFFLIDDDPTQNISAIRQVRFVMRGEAGYMPAEIYTRLGVRPFGTPVEIRAPENRPGDDE</sequence>
<evidence type="ECO:0000259" key="2">
    <source>
        <dbReference type="Pfam" id="PF01979"/>
    </source>
</evidence>
<proteinExistence type="predicted"/>
<reference evidence="3 4" key="1">
    <citation type="submission" date="2016-12" db="EMBL/GenBank/DDBJ databases">
        <title>The genome of dimorphic prosthecate Glycocaulis alkaliphilus 6b-8t, isolated from crude oil dictates its adaptability in petroleum environments.</title>
        <authorList>
            <person name="Wu X.-L."/>
            <person name="Geng S."/>
        </authorList>
    </citation>
    <scope>NUCLEOTIDE SEQUENCE [LARGE SCALE GENOMIC DNA]</scope>
    <source>
        <strain evidence="3 4">6B-8</strain>
    </source>
</reference>
<dbReference type="GO" id="GO:0016810">
    <property type="term" value="F:hydrolase activity, acting on carbon-nitrogen (but not peptide) bonds"/>
    <property type="evidence" value="ECO:0007669"/>
    <property type="project" value="InterPro"/>
</dbReference>
<dbReference type="PANTHER" id="PTHR43135">
    <property type="entry name" value="ALPHA-D-RIBOSE 1-METHYLPHOSPHONATE 5-TRIPHOSPHATE DIPHOSPHATASE"/>
    <property type="match status" value="1"/>
</dbReference>
<gene>
    <name evidence="3" type="ORF">X907_2173</name>
</gene>